<proteinExistence type="predicted"/>
<reference evidence="2" key="1">
    <citation type="journal article" date="2013" name="Nature">
        <title>Pan genome of the phytoplankton Emiliania underpins its global distribution.</title>
        <authorList>
            <person name="Read B.A."/>
            <person name="Kegel J."/>
            <person name="Klute M.J."/>
            <person name="Kuo A."/>
            <person name="Lefebvre S.C."/>
            <person name="Maumus F."/>
            <person name="Mayer C."/>
            <person name="Miller J."/>
            <person name="Monier A."/>
            <person name="Salamov A."/>
            <person name="Young J."/>
            <person name="Aguilar M."/>
            <person name="Claverie J.M."/>
            <person name="Frickenhaus S."/>
            <person name="Gonzalez K."/>
            <person name="Herman E.K."/>
            <person name="Lin Y.C."/>
            <person name="Napier J."/>
            <person name="Ogata H."/>
            <person name="Sarno A.F."/>
            <person name="Shmutz J."/>
            <person name="Schroeder D."/>
            <person name="de Vargas C."/>
            <person name="Verret F."/>
            <person name="von Dassow P."/>
            <person name="Valentin K."/>
            <person name="Van de Peer Y."/>
            <person name="Wheeler G."/>
            <person name="Dacks J.B."/>
            <person name="Delwiche C.F."/>
            <person name="Dyhrman S.T."/>
            <person name="Glockner G."/>
            <person name="John U."/>
            <person name="Richards T."/>
            <person name="Worden A.Z."/>
            <person name="Zhang X."/>
            <person name="Grigoriev I.V."/>
            <person name="Allen A.E."/>
            <person name="Bidle K."/>
            <person name="Borodovsky M."/>
            <person name="Bowler C."/>
            <person name="Brownlee C."/>
            <person name="Cock J.M."/>
            <person name="Elias M."/>
            <person name="Gladyshev V.N."/>
            <person name="Groth M."/>
            <person name="Guda C."/>
            <person name="Hadaegh A."/>
            <person name="Iglesias-Rodriguez M.D."/>
            <person name="Jenkins J."/>
            <person name="Jones B.M."/>
            <person name="Lawson T."/>
            <person name="Leese F."/>
            <person name="Lindquist E."/>
            <person name="Lobanov A."/>
            <person name="Lomsadze A."/>
            <person name="Malik S.B."/>
            <person name="Marsh M.E."/>
            <person name="Mackinder L."/>
            <person name="Mock T."/>
            <person name="Mueller-Roeber B."/>
            <person name="Pagarete A."/>
            <person name="Parker M."/>
            <person name="Probert I."/>
            <person name="Quesneville H."/>
            <person name="Raines C."/>
            <person name="Rensing S.A."/>
            <person name="Riano-Pachon D.M."/>
            <person name="Richier S."/>
            <person name="Rokitta S."/>
            <person name="Shiraiwa Y."/>
            <person name="Soanes D.M."/>
            <person name="van der Giezen M."/>
            <person name="Wahlund T.M."/>
            <person name="Williams B."/>
            <person name="Wilson W."/>
            <person name="Wolfe G."/>
            <person name="Wurch L.L."/>
        </authorList>
    </citation>
    <scope>NUCLEOTIDE SEQUENCE</scope>
</reference>
<accession>A0A0D3JW17</accession>
<organism evidence="1 2">
    <name type="scientific">Emiliania huxleyi (strain CCMP1516)</name>
    <dbReference type="NCBI Taxonomy" id="280463"/>
    <lineage>
        <taxon>Eukaryota</taxon>
        <taxon>Haptista</taxon>
        <taxon>Haptophyta</taxon>
        <taxon>Prymnesiophyceae</taxon>
        <taxon>Isochrysidales</taxon>
        <taxon>Noelaerhabdaceae</taxon>
        <taxon>Emiliania</taxon>
    </lineage>
</organism>
<dbReference type="AlphaFoldDB" id="A0A0D3JW17"/>
<sequence length="68" mass="7425">MWDSERLAHLKEDLNNRGVFSSFIIHHTQQISMAAVAGDADNINKQARMVPTIAVVGSLVMPKLGPVP</sequence>
<dbReference type="RefSeq" id="XP_005780131.1">
    <property type="nucleotide sequence ID" value="XM_005780074.1"/>
</dbReference>
<dbReference type="GeneID" id="17273248"/>
<name>A0A0D3JW17_EMIH1</name>
<dbReference type="EnsemblProtists" id="EOD27702">
    <property type="protein sequence ID" value="EOD27702"/>
    <property type="gene ID" value="EMIHUDRAFT_204634"/>
</dbReference>
<protein>
    <submittedName>
        <fullName evidence="1">Uncharacterized protein</fullName>
    </submittedName>
</protein>
<keyword evidence="2" id="KW-1185">Reference proteome</keyword>
<dbReference type="Proteomes" id="UP000013827">
    <property type="component" value="Unassembled WGS sequence"/>
</dbReference>
<dbReference type="PaxDb" id="2903-EOD27702"/>
<evidence type="ECO:0000313" key="1">
    <source>
        <dbReference type="EnsemblProtists" id="EOD27702"/>
    </source>
</evidence>
<dbReference type="KEGG" id="ehx:EMIHUDRAFT_204634"/>
<evidence type="ECO:0000313" key="2">
    <source>
        <dbReference type="Proteomes" id="UP000013827"/>
    </source>
</evidence>
<reference evidence="1" key="2">
    <citation type="submission" date="2024-10" db="UniProtKB">
        <authorList>
            <consortium name="EnsemblProtists"/>
        </authorList>
    </citation>
    <scope>IDENTIFICATION</scope>
</reference>
<dbReference type="HOGENOM" id="CLU_2799331_0_0_1"/>